<accession>A0ABR5ISQ4</accession>
<name>A0ABR5ISQ4_9ACTN</name>
<keyword evidence="3" id="KW-0449">Lipoprotein</keyword>
<dbReference type="EMBL" id="LGUT01004280">
    <property type="protein sequence ID" value="KOG55383.1"/>
    <property type="molecule type" value="Genomic_DNA"/>
</dbReference>
<evidence type="ECO:0000313" key="4">
    <source>
        <dbReference type="Proteomes" id="UP000037020"/>
    </source>
</evidence>
<sequence length="327" mass="34706">MRKSTMRRVGVSLTAVAVLAGVTGCQSGSDEDGKADKAGKVVGAEKTDKAEADKGSQGSQRGAEKREPAQAITAAYKKTSAAKSAKVVMTLATPAAMDGGGTTKMSGVMGWDPMAMDMVVSTDKKSGVAGQPDKSRVIWLGDVMYIDMGASAKELNGKKWAKLDLMAAAKGAGDAQVMKQMTASMEDMNQDPAQQLALLLNAPKIQHLGPGEVDGAPAEHYKGLLPVEDALKARKSLSAFTPEQREKLLANVKKTGIKGYDFDVWVNRDDYPVKMDVRIDSSEGAMNITAKYSDYGTKAAVQAPPADETVDLMNMLKDLQKQTKGLN</sequence>
<dbReference type="Proteomes" id="UP000037020">
    <property type="component" value="Unassembled WGS sequence"/>
</dbReference>
<evidence type="ECO:0000256" key="2">
    <source>
        <dbReference type="SAM" id="SignalP"/>
    </source>
</evidence>
<gene>
    <name evidence="3" type="ORF">ADK38_43670</name>
</gene>
<organism evidence="3 4">
    <name type="scientific">Streptomyces varsoviensis</name>
    <dbReference type="NCBI Taxonomy" id="67373"/>
    <lineage>
        <taxon>Bacteria</taxon>
        <taxon>Bacillati</taxon>
        <taxon>Actinomycetota</taxon>
        <taxon>Actinomycetes</taxon>
        <taxon>Kitasatosporales</taxon>
        <taxon>Streptomycetaceae</taxon>
        <taxon>Streptomyces</taxon>
    </lineage>
</organism>
<feature type="region of interest" description="Disordered" evidence="1">
    <location>
        <begin position="24"/>
        <end position="69"/>
    </location>
</feature>
<proteinExistence type="predicted"/>
<keyword evidence="4" id="KW-1185">Reference proteome</keyword>
<reference evidence="3 4" key="1">
    <citation type="submission" date="2015-07" db="EMBL/GenBank/DDBJ databases">
        <authorList>
            <person name="Ju K.-S."/>
            <person name="Doroghazi J.R."/>
            <person name="Metcalf W.W."/>
        </authorList>
    </citation>
    <scope>NUCLEOTIDE SEQUENCE [LARGE SCALE GENOMIC DNA]</scope>
    <source>
        <strain evidence="3 4">NRRL B-3589</strain>
    </source>
</reference>
<protein>
    <submittedName>
        <fullName evidence="3">Lipoprotein</fullName>
    </submittedName>
</protein>
<evidence type="ECO:0000256" key="1">
    <source>
        <dbReference type="SAM" id="MobiDB-lite"/>
    </source>
</evidence>
<dbReference type="SUPFAM" id="SSF89392">
    <property type="entry name" value="Prokaryotic lipoproteins and lipoprotein localization factors"/>
    <property type="match status" value="1"/>
</dbReference>
<dbReference type="Gene3D" id="2.50.20.20">
    <property type="match status" value="1"/>
</dbReference>
<dbReference type="RefSeq" id="WP_030885466.1">
    <property type="nucleotide sequence ID" value="NZ_JBIRHZ010000014.1"/>
</dbReference>
<dbReference type="InterPro" id="IPR029046">
    <property type="entry name" value="LolA/LolB/LppX"/>
</dbReference>
<feature type="compositionally biased region" description="Basic and acidic residues" evidence="1">
    <location>
        <begin position="31"/>
        <end position="54"/>
    </location>
</feature>
<evidence type="ECO:0000313" key="3">
    <source>
        <dbReference type="EMBL" id="KOG55383.1"/>
    </source>
</evidence>
<feature type="chain" id="PRO_5046972928" evidence="2">
    <location>
        <begin position="21"/>
        <end position="327"/>
    </location>
</feature>
<keyword evidence="2" id="KW-0732">Signal</keyword>
<dbReference type="PROSITE" id="PS51257">
    <property type="entry name" value="PROKAR_LIPOPROTEIN"/>
    <property type="match status" value="1"/>
</dbReference>
<comment type="caution">
    <text evidence="3">The sequence shown here is derived from an EMBL/GenBank/DDBJ whole genome shotgun (WGS) entry which is preliminary data.</text>
</comment>
<feature type="signal peptide" evidence="2">
    <location>
        <begin position="1"/>
        <end position="20"/>
    </location>
</feature>